<dbReference type="InterPro" id="IPR024079">
    <property type="entry name" value="MetalloPept_cat_dom_sf"/>
</dbReference>
<sequence length="171" mass="20119">MHEHQRQDREQYVHFECANLNGYRRAKELLPQYFAFTMHELCASAIYTQDEPWYSLGFTPFEWSTWTWWDRTHKDANGNDDGFEHMQSVFHAKPYDYDSIMHYGSEAGTSVPFNQLTVQNAPLIRWKQGREGYQAPSQATDQNAQLIIPPFGRGPSDGDFEFVQKLYPWAR</sequence>
<comment type="caution">
    <text evidence="1">The sequence shown here is derived from an EMBL/GenBank/DDBJ whole genome shotgun (WGS) entry which is preliminary data.</text>
</comment>
<protein>
    <recommendedName>
        <fullName evidence="3">Metalloendopeptidase</fullName>
    </recommendedName>
</protein>
<dbReference type="GO" id="GO:0008237">
    <property type="term" value="F:metallopeptidase activity"/>
    <property type="evidence" value="ECO:0007669"/>
    <property type="project" value="InterPro"/>
</dbReference>
<dbReference type="Gene3D" id="3.40.390.10">
    <property type="entry name" value="Collagenase (Catalytic Domain)"/>
    <property type="match status" value="1"/>
</dbReference>
<evidence type="ECO:0000313" key="2">
    <source>
        <dbReference type="Proteomes" id="UP000813461"/>
    </source>
</evidence>
<dbReference type="EMBL" id="JAGMVJ010000001">
    <property type="protein sequence ID" value="KAH7094347.1"/>
    <property type="molecule type" value="Genomic_DNA"/>
</dbReference>
<gene>
    <name evidence="1" type="ORF">FB567DRAFT_574381</name>
</gene>
<proteinExistence type="predicted"/>
<evidence type="ECO:0000313" key="1">
    <source>
        <dbReference type="EMBL" id="KAH7094347.1"/>
    </source>
</evidence>
<accession>A0A8K0RI98</accession>
<dbReference type="OrthoDB" id="291007at2759"/>
<dbReference type="AlphaFoldDB" id="A0A8K0RI98"/>
<organism evidence="1 2">
    <name type="scientific">Paraphoma chrysanthemicola</name>
    <dbReference type="NCBI Taxonomy" id="798071"/>
    <lineage>
        <taxon>Eukaryota</taxon>
        <taxon>Fungi</taxon>
        <taxon>Dikarya</taxon>
        <taxon>Ascomycota</taxon>
        <taxon>Pezizomycotina</taxon>
        <taxon>Dothideomycetes</taxon>
        <taxon>Pleosporomycetidae</taxon>
        <taxon>Pleosporales</taxon>
        <taxon>Pleosporineae</taxon>
        <taxon>Phaeosphaeriaceae</taxon>
        <taxon>Paraphoma</taxon>
    </lineage>
</organism>
<name>A0A8K0RI98_9PLEO</name>
<dbReference type="Proteomes" id="UP000813461">
    <property type="component" value="Unassembled WGS sequence"/>
</dbReference>
<keyword evidence="2" id="KW-1185">Reference proteome</keyword>
<reference evidence="1" key="1">
    <citation type="journal article" date="2021" name="Nat. Commun.">
        <title>Genetic determinants of endophytism in the Arabidopsis root mycobiome.</title>
        <authorList>
            <person name="Mesny F."/>
            <person name="Miyauchi S."/>
            <person name="Thiergart T."/>
            <person name="Pickel B."/>
            <person name="Atanasova L."/>
            <person name="Karlsson M."/>
            <person name="Huettel B."/>
            <person name="Barry K.W."/>
            <person name="Haridas S."/>
            <person name="Chen C."/>
            <person name="Bauer D."/>
            <person name="Andreopoulos W."/>
            <person name="Pangilinan J."/>
            <person name="LaButti K."/>
            <person name="Riley R."/>
            <person name="Lipzen A."/>
            <person name="Clum A."/>
            <person name="Drula E."/>
            <person name="Henrissat B."/>
            <person name="Kohler A."/>
            <person name="Grigoriev I.V."/>
            <person name="Martin F.M."/>
            <person name="Hacquard S."/>
        </authorList>
    </citation>
    <scope>NUCLEOTIDE SEQUENCE</scope>
    <source>
        <strain evidence="1">MPI-SDFR-AT-0120</strain>
    </source>
</reference>
<evidence type="ECO:0008006" key="3">
    <source>
        <dbReference type="Google" id="ProtNLM"/>
    </source>
</evidence>
<dbReference type="SUPFAM" id="SSF55486">
    <property type="entry name" value="Metalloproteases ('zincins'), catalytic domain"/>
    <property type="match status" value="1"/>
</dbReference>